<accession>A0A6P6J480</accession>
<evidence type="ECO:0000256" key="1">
    <source>
        <dbReference type="SAM" id="SignalP"/>
    </source>
</evidence>
<dbReference type="GeneID" id="113040944"/>
<feature type="signal peptide" evidence="1">
    <location>
        <begin position="1"/>
        <end position="22"/>
    </location>
</feature>
<dbReference type="PROSITE" id="PS50853">
    <property type="entry name" value="FN3"/>
    <property type="match status" value="4"/>
</dbReference>
<gene>
    <name evidence="4" type="primary">LOC113040944</name>
</gene>
<sequence>MAGLGRIKGLVLLLGVVSQASGSTITVSIFSVTSKSAVLHWSRYDGALTYRVTASLRNSQVPVVFASFGQNTIMGSVNSLNPNTAYTFRVEALGSHMNMLTDAAVDGSTAPDVPTILMASSKESQRITVEFTLVSGATSYILRAETNDGSFFSEISVPGSPGTVTNLQPYTDYTLTVMSINSAGRSQPSLSMEAKTVLSAPQVNTSSPSNSSILVKWEPVNHAVLYSLSIIKDGSYSKISLNVTDNQVHFSDLEAGSKYCIKGNGWSPENIPGDDFTVCQITRPPTPQSIELVVTSPPDAGIVVSWDQAQGAEQYVAMSLAGQNCSSSTNSCILIPLSCGETNSVIVIAINQAGSSVPSYLVQIISFPCPPQPIWVEELVPGNCSVKWSAVPHAEYYTTFIKSDDGVEGMCNSTELYCRFHCHCGYSYIMSVFAHNHAGQSPPGPLLNHTTLPCCPALPTVSAASWETLMMEWSPVRGADLYETRAVVANEVILCNDTTPRCALSDLTCNRKYSVVIIPCNDMSGCNLTCSPQTHETAPCMPEITAVSQINTSSSSVLVSWISDNTAATYTVTVTGSGGDTHICHSNSNSCLVSNLPCGSVYEVSAIASTSAGESMPSYTAPLETAPCCPDNLTVSHVTQAMTNVTWMPANGAQTYIASLSSPRSHVQCHTMETECVMGCITCGTNYTVSLEAISRTGHKAECTYHGFSASQCCPSGIRLYRGSNNTLIVRWRSSSALTKYTAEVTGSGRTHTCSPDPGIYTCTVSQIVCGQVYTVVIAPLNPDGSKVQFCNSRLYSVTCVGSSVGLVLYQGKR</sequence>
<feature type="domain" description="Fibronectin type-III" evidence="2">
    <location>
        <begin position="113"/>
        <end position="199"/>
    </location>
</feature>
<dbReference type="SMART" id="SM00060">
    <property type="entry name" value="FN3"/>
    <property type="match status" value="9"/>
</dbReference>
<feature type="domain" description="Fibronectin type-III" evidence="2">
    <location>
        <begin position="538"/>
        <end position="628"/>
    </location>
</feature>
<organism evidence="3 4">
    <name type="scientific">Carassius auratus</name>
    <name type="common">Goldfish</name>
    <dbReference type="NCBI Taxonomy" id="7957"/>
    <lineage>
        <taxon>Eukaryota</taxon>
        <taxon>Metazoa</taxon>
        <taxon>Chordata</taxon>
        <taxon>Craniata</taxon>
        <taxon>Vertebrata</taxon>
        <taxon>Euteleostomi</taxon>
        <taxon>Actinopterygii</taxon>
        <taxon>Neopterygii</taxon>
        <taxon>Teleostei</taxon>
        <taxon>Ostariophysi</taxon>
        <taxon>Cypriniformes</taxon>
        <taxon>Cyprinidae</taxon>
        <taxon>Cyprininae</taxon>
        <taxon>Carassius</taxon>
    </lineage>
</organism>
<dbReference type="RefSeq" id="XP_026054944.1">
    <property type="nucleotide sequence ID" value="XM_026199159.1"/>
</dbReference>
<reference evidence="4" key="1">
    <citation type="submission" date="2025-08" db="UniProtKB">
        <authorList>
            <consortium name="RefSeq"/>
        </authorList>
    </citation>
    <scope>IDENTIFICATION</scope>
    <source>
        <strain evidence="4">Wakin</strain>
        <tissue evidence="4">Muscle</tissue>
    </source>
</reference>
<evidence type="ECO:0000313" key="3">
    <source>
        <dbReference type="Proteomes" id="UP000515129"/>
    </source>
</evidence>
<dbReference type="PANTHER" id="PTHR47135">
    <property type="entry name" value="FIBRONECTIN TYPE III DOMAIN-CONTAINING PROTEIN 7"/>
    <property type="match status" value="1"/>
</dbReference>
<dbReference type="InterPro" id="IPR036116">
    <property type="entry name" value="FN3_sf"/>
</dbReference>
<dbReference type="AlphaFoldDB" id="A0A6P6J480"/>
<dbReference type="Gene3D" id="2.60.40.10">
    <property type="entry name" value="Immunoglobulins"/>
    <property type="match status" value="5"/>
</dbReference>
<keyword evidence="1" id="KW-0732">Signal</keyword>
<dbReference type="Pfam" id="PF00041">
    <property type="entry name" value="fn3"/>
    <property type="match status" value="2"/>
</dbReference>
<keyword evidence="3" id="KW-1185">Reference proteome</keyword>
<name>A0A6P6J480_CARAU</name>
<dbReference type="SUPFAM" id="SSF49265">
    <property type="entry name" value="Fibronectin type III"/>
    <property type="match status" value="6"/>
</dbReference>
<dbReference type="InterPro" id="IPR013783">
    <property type="entry name" value="Ig-like_fold"/>
</dbReference>
<dbReference type="OrthoDB" id="9927686at2759"/>
<dbReference type="Proteomes" id="UP000515129">
    <property type="component" value="Chromosome 23"/>
</dbReference>
<evidence type="ECO:0000313" key="4">
    <source>
        <dbReference type="RefSeq" id="XP_026054944.1"/>
    </source>
</evidence>
<protein>
    <submittedName>
        <fullName evidence="4">Fibronectin type III domain-containing protein 7-like</fullName>
    </submittedName>
</protein>
<evidence type="ECO:0000259" key="2">
    <source>
        <dbReference type="PROSITE" id="PS50853"/>
    </source>
</evidence>
<proteinExistence type="predicted"/>
<feature type="domain" description="Fibronectin type-III" evidence="2">
    <location>
        <begin position="370"/>
        <end position="454"/>
    </location>
</feature>
<dbReference type="InterPro" id="IPR003961">
    <property type="entry name" value="FN3_dom"/>
</dbReference>
<dbReference type="CDD" id="cd00063">
    <property type="entry name" value="FN3"/>
    <property type="match status" value="2"/>
</dbReference>
<dbReference type="KEGG" id="caua:113040944"/>
<feature type="chain" id="PRO_5027702344" evidence="1">
    <location>
        <begin position="23"/>
        <end position="814"/>
    </location>
</feature>
<feature type="domain" description="Fibronectin type-III" evidence="2">
    <location>
        <begin position="714"/>
        <end position="804"/>
    </location>
</feature>
<dbReference type="PANTHER" id="PTHR47135:SF1">
    <property type="entry name" value="FIBRONECTIN TYPE III DOMAIN-CONTAINING PROTEIN 7"/>
    <property type="match status" value="1"/>
</dbReference>